<name>X0TI20_9ZZZZ</name>
<proteinExistence type="predicted"/>
<reference evidence="1" key="1">
    <citation type="journal article" date="2014" name="Front. Microbiol.">
        <title>High frequency of phylogenetically diverse reductive dehalogenase-homologous genes in deep subseafloor sedimentary metagenomes.</title>
        <authorList>
            <person name="Kawai M."/>
            <person name="Futagami T."/>
            <person name="Toyoda A."/>
            <person name="Takaki Y."/>
            <person name="Nishi S."/>
            <person name="Hori S."/>
            <person name="Arai W."/>
            <person name="Tsubouchi T."/>
            <person name="Morono Y."/>
            <person name="Uchiyama I."/>
            <person name="Ito T."/>
            <person name="Fujiyama A."/>
            <person name="Inagaki F."/>
            <person name="Takami H."/>
        </authorList>
    </citation>
    <scope>NUCLEOTIDE SEQUENCE</scope>
    <source>
        <strain evidence="1">Expedition CK06-06</strain>
    </source>
</reference>
<sequence>PGFWLDYNDYVQTQNCYRQKTYTLQFQNRTGYFGYNIWAAVGFTIDQMNYDEKYREYEEYKSSSTFARVYLGW</sequence>
<dbReference type="AlphaFoldDB" id="X0TI20"/>
<organism evidence="1">
    <name type="scientific">marine sediment metagenome</name>
    <dbReference type="NCBI Taxonomy" id="412755"/>
    <lineage>
        <taxon>unclassified sequences</taxon>
        <taxon>metagenomes</taxon>
        <taxon>ecological metagenomes</taxon>
    </lineage>
</organism>
<comment type="caution">
    <text evidence="1">The sequence shown here is derived from an EMBL/GenBank/DDBJ whole genome shotgun (WGS) entry which is preliminary data.</text>
</comment>
<dbReference type="EMBL" id="BARS01017006">
    <property type="protein sequence ID" value="GAF93178.1"/>
    <property type="molecule type" value="Genomic_DNA"/>
</dbReference>
<accession>X0TI20</accession>
<gene>
    <name evidence="1" type="ORF">S01H1_27878</name>
</gene>
<evidence type="ECO:0000313" key="1">
    <source>
        <dbReference type="EMBL" id="GAF93178.1"/>
    </source>
</evidence>
<feature type="non-terminal residue" evidence="1">
    <location>
        <position position="1"/>
    </location>
</feature>
<protein>
    <submittedName>
        <fullName evidence="1">Uncharacterized protein</fullName>
    </submittedName>
</protein>